<dbReference type="OrthoDB" id="9808528at2"/>
<dbReference type="SUPFAM" id="SSF51206">
    <property type="entry name" value="cAMP-binding domain-like"/>
    <property type="match status" value="1"/>
</dbReference>
<evidence type="ECO:0000313" key="6">
    <source>
        <dbReference type="EMBL" id="RMA40883.1"/>
    </source>
</evidence>
<dbReference type="PROSITE" id="PS50042">
    <property type="entry name" value="CNMP_BINDING_3"/>
    <property type="match status" value="1"/>
</dbReference>
<organism evidence="6 7">
    <name type="scientific">Rhodophyticola porphyridii</name>
    <dbReference type="NCBI Taxonomy" id="1852017"/>
    <lineage>
        <taxon>Bacteria</taxon>
        <taxon>Pseudomonadati</taxon>
        <taxon>Pseudomonadota</taxon>
        <taxon>Alphaproteobacteria</taxon>
        <taxon>Rhodobacterales</taxon>
        <taxon>Roseobacteraceae</taxon>
        <taxon>Rhodophyticola</taxon>
    </lineage>
</organism>
<dbReference type="GO" id="GO:0005829">
    <property type="term" value="C:cytosol"/>
    <property type="evidence" value="ECO:0007669"/>
    <property type="project" value="TreeGrafter"/>
</dbReference>
<dbReference type="SUPFAM" id="SSF46785">
    <property type="entry name" value="Winged helix' DNA-binding domain"/>
    <property type="match status" value="1"/>
</dbReference>
<dbReference type="GO" id="GO:0003700">
    <property type="term" value="F:DNA-binding transcription factor activity"/>
    <property type="evidence" value="ECO:0007669"/>
    <property type="project" value="TreeGrafter"/>
</dbReference>
<dbReference type="SMART" id="SM00100">
    <property type="entry name" value="cNMP"/>
    <property type="match status" value="1"/>
</dbReference>
<evidence type="ECO:0000259" key="4">
    <source>
        <dbReference type="PROSITE" id="PS50042"/>
    </source>
</evidence>
<keyword evidence="3" id="KW-0804">Transcription</keyword>
<dbReference type="Gene3D" id="1.10.10.10">
    <property type="entry name" value="Winged helix-like DNA-binding domain superfamily/Winged helix DNA-binding domain"/>
    <property type="match status" value="1"/>
</dbReference>
<evidence type="ECO:0000259" key="5">
    <source>
        <dbReference type="PROSITE" id="PS51063"/>
    </source>
</evidence>
<keyword evidence="2" id="KW-0238">DNA-binding</keyword>
<dbReference type="Gene3D" id="2.60.120.10">
    <property type="entry name" value="Jelly Rolls"/>
    <property type="match status" value="1"/>
</dbReference>
<name>A0A3L9Y3L1_9RHOB</name>
<keyword evidence="1" id="KW-0805">Transcription regulation</keyword>
<keyword evidence="7" id="KW-1185">Reference proteome</keyword>
<evidence type="ECO:0000256" key="2">
    <source>
        <dbReference type="ARBA" id="ARBA00023125"/>
    </source>
</evidence>
<dbReference type="InterPro" id="IPR050397">
    <property type="entry name" value="Env_Response_Regulators"/>
</dbReference>
<dbReference type="PROSITE" id="PS51063">
    <property type="entry name" value="HTH_CRP_2"/>
    <property type="match status" value="1"/>
</dbReference>
<dbReference type="CDD" id="cd00038">
    <property type="entry name" value="CAP_ED"/>
    <property type="match status" value="1"/>
</dbReference>
<dbReference type="InterPro" id="IPR036388">
    <property type="entry name" value="WH-like_DNA-bd_sf"/>
</dbReference>
<feature type="domain" description="HTH crp-type" evidence="5">
    <location>
        <begin position="147"/>
        <end position="219"/>
    </location>
</feature>
<dbReference type="InterPro" id="IPR012318">
    <property type="entry name" value="HTH_CRP"/>
</dbReference>
<dbReference type="Pfam" id="PF00027">
    <property type="entry name" value="cNMP_binding"/>
    <property type="match status" value="1"/>
</dbReference>
<dbReference type="EMBL" id="RCNT01000010">
    <property type="protein sequence ID" value="RMA40883.1"/>
    <property type="molecule type" value="Genomic_DNA"/>
</dbReference>
<sequence>MSGRNLLTYGLPLLAGLKERDLAGIPLNFKEKNLDAWELLFNHEDSSRDVYFLISGALLAVYWTKEGREVIFSRFATGSYLGELSALDGGHRSLAVVARSPAKVLILPQAAFLDLFDKVPVLRTRVARDLVARIRALTARNLELTTFSVEQRVASFLIGLAMERGRLEIGGILDDAPTHAEIAASIGANREMVSRTMTKLGRRGLLKSSRQRIELLNPGALSEVV</sequence>
<dbReference type="SMART" id="SM00419">
    <property type="entry name" value="HTH_CRP"/>
    <property type="match status" value="1"/>
</dbReference>
<accession>A0A3L9Y3L1</accession>
<evidence type="ECO:0000313" key="7">
    <source>
        <dbReference type="Proteomes" id="UP000281343"/>
    </source>
</evidence>
<dbReference type="InterPro" id="IPR036390">
    <property type="entry name" value="WH_DNA-bd_sf"/>
</dbReference>
<gene>
    <name evidence="6" type="ORF">D9R08_17115</name>
</gene>
<dbReference type="PANTHER" id="PTHR24567:SF26">
    <property type="entry name" value="REGULATORY PROTEIN YEIL"/>
    <property type="match status" value="1"/>
</dbReference>
<feature type="domain" description="Cyclic nucleotide-binding" evidence="4">
    <location>
        <begin position="13"/>
        <end position="133"/>
    </location>
</feature>
<dbReference type="Pfam" id="PF13545">
    <property type="entry name" value="HTH_Crp_2"/>
    <property type="match status" value="1"/>
</dbReference>
<evidence type="ECO:0000256" key="1">
    <source>
        <dbReference type="ARBA" id="ARBA00023015"/>
    </source>
</evidence>
<dbReference type="Proteomes" id="UP000281343">
    <property type="component" value="Unassembled WGS sequence"/>
</dbReference>
<dbReference type="InterPro" id="IPR018490">
    <property type="entry name" value="cNMP-bd_dom_sf"/>
</dbReference>
<proteinExistence type="predicted"/>
<dbReference type="RefSeq" id="WP_121899292.1">
    <property type="nucleotide sequence ID" value="NZ_RCNT01000010.1"/>
</dbReference>
<evidence type="ECO:0000256" key="3">
    <source>
        <dbReference type="ARBA" id="ARBA00023163"/>
    </source>
</evidence>
<dbReference type="InterPro" id="IPR000595">
    <property type="entry name" value="cNMP-bd_dom"/>
</dbReference>
<comment type="caution">
    <text evidence="6">The sequence shown here is derived from an EMBL/GenBank/DDBJ whole genome shotgun (WGS) entry which is preliminary data.</text>
</comment>
<reference evidence="6 7" key="1">
    <citation type="submission" date="2018-10" db="EMBL/GenBank/DDBJ databases">
        <authorList>
            <person name="Jung H.S."/>
            <person name="Jeon C.O."/>
        </authorList>
    </citation>
    <scope>NUCLEOTIDE SEQUENCE [LARGE SCALE GENOMIC DNA]</scope>
    <source>
        <strain evidence="6 7">MA-7-27</strain>
    </source>
</reference>
<dbReference type="PANTHER" id="PTHR24567">
    <property type="entry name" value="CRP FAMILY TRANSCRIPTIONAL REGULATORY PROTEIN"/>
    <property type="match status" value="1"/>
</dbReference>
<protein>
    <submittedName>
        <fullName evidence="6">Crp/Fnr family transcriptional regulator</fullName>
    </submittedName>
</protein>
<dbReference type="AlphaFoldDB" id="A0A3L9Y3L1"/>
<dbReference type="InterPro" id="IPR014710">
    <property type="entry name" value="RmlC-like_jellyroll"/>
</dbReference>
<dbReference type="GO" id="GO:0003677">
    <property type="term" value="F:DNA binding"/>
    <property type="evidence" value="ECO:0007669"/>
    <property type="project" value="UniProtKB-KW"/>
</dbReference>